<dbReference type="eggNOG" id="COG0101">
    <property type="taxonomic scope" value="Bacteria"/>
</dbReference>
<evidence type="ECO:0000256" key="4">
    <source>
        <dbReference type="HAMAP-Rule" id="MF_00171"/>
    </source>
</evidence>
<protein>
    <recommendedName>
        <fullName evidence="4">tRNA pseudouridine synthase A</fullName>
        <ecNumber evidence="4">5.4.99.12</ecNumber>
    </recommendedName>
    <alternativeName>
        <fullName evidence="4">tRNA pseudouridine(38-40) synthase</fullName>
    </alternativeName>
    <alternativeName>
        <fullName evidence="4">tRNA pseudouridylate synthase I</fullName>
    </alternativeName>
    <alternativeName>
        <fullName evidence="4">tRNA-uridine isomerase I</fullName>
    </alternativeName>
</protein>
<comment type="catalytic activity">
    <reaction evidence="4 7">
        <text>uridine(38/39/40) in tRNA = pseudouridine(38/39/40) in tRNA</text>
        <dbReference type="Rhea" id="RHEA:22376"/>
        <dbReference type="Rhea" id="RHEA-COMP:10085"/>
        <dbReference type="Rhea" id="RHEA-COMP:10087"/>
        <dbReference type="ChEBI" id="CHEBI:65314"/>
        <dbReference type="ChEBI" id="CHEBI:65315"/>
        <dbReference type="EC" id="5.4.99.12"/>
    </reaction>
</comment>
<dbReference type="InterPro" id="IPR020095">
    <property type="entry name" value="PsdUridine_synth_TruA_C"/>
</dbReference>
<dbReference type="PANTHER" id="PTHR11142:SF0">
    <property type="entry name" value="TRNA PSEUDOURIDINE SYNTHASE-LIKE 1"/>
    <property type="match status" value="1"/>
</dbReference>
<comment type="subunit">
    <text evidence="4">Homodimer.</text>
</comment>
<evidence type="ECO:0000256" key="5">
    <source>
        <dbReference type="PIRSR" id="PIRSR001430-1"/>
    </source>
</evidence>
<dbReference type="EMBL" id="CP002085">
    <property type="protein sequence ID" value="ADK84193.1"/>
    <property type="molecule type" value="Genomic_DNA"/>
</dbReference>
<feature type="active site" description="Nucleophile" evidence="4 5">
    <location>
        <position position="85"/>
    </location>
</feature>
<dbReference type="GO" id="GO:0160147">
    <property type="term" value="F:tRNA pseudouridine(38-40) synthase activity"/>
    <property type="evidence" value="ECO:0007669"/>
    <property type="project" value="UniProtKB-EC"/>
</dbReference>
<feature type="domain" description="Pseudouridine synthase I TruA alpha/beta" evidence="8">
    <location>
        <begin position="180"/>
        <end position="279"/>
    </location>
</feature>
<comment type="similarity">
    <text evidence="1 4 7">Belongs to the tRNA pseudouridine synthase TruA family.</text>
</comment>
<dbReference type="GO" id="GO:0031119">
    <property type="term" value="P:tRNA pseudouridine synthesis"/>
    <property type="evidence" value="ECO:0007669"/>
    <property type="project" value="UniProtKB-UniRule"/>
</dbReference>
<dbReference type="FunFam" id="3.30.70.580:FF:000001">
    <property type="entry name" value="tRNA pseudouridine synthase A"/>
    <property type="match status" value="1"/>
</dbReference>
<evidence type="ECO:0000256" key="7">
    <source>
        <dbReference type="RuleBase" id="RU003792"/>
    </source>
</evidence>
<dbReference type="OrthoDB" id="9811823at2"/>
<comment type="function">
    <text evidence="4">Formation of pseudouridine at positions 38, 39 and 40 in the anticodon stem and loop of transfer RNAs.</text>
</comment>
<feature type="domain" description="Pseudouridine synthase I TruA alpha/beta" evidence="8">
    <location>
        <begin position="42"/>
        <end position="137"/>
    </location>
</feature>
<evidence type="ECO:0000256" key="1">
    <source>
        <dbReference type="ARBA" id="ARBA00009375"/>
    </source>
</evidence>
<reference evidence="9 10" key="1">
    <citation type="journal article" date="2010" name="Stand. Genomic Sci.">
        <title>Complete genome sequence of Desulfarculus baarsii type strain (2st14).</title>
        <authorList>
            <person name="Sun H."/>
            <person name="Spring S."/>
            <person name="Lapidus A."/>
            <person name="Davenport K."/>
            <person name="Del Rio T.G."/>
            <person name="Tice H."/>
            <person name="Nolan M."/>
            <person name="Copeland A."/>
            <person name="Cheng J.F."/>
            <person name="Lucas S."/>
            <person name="Tapia R."/>
            <person name="Goodwin L."/>
            <person name="Pitluck S."/>
            <person name="Ivanova N."/>
            <person name="Pagani I."/>
            <person name="Mavromatis K."/>
            <person name="Ovchinnikova G."/>
            <person name="Pati A."/>
            <person name="Chen A."/>
            <person name="Palaniappan K."/>
            <person name="Hauser L."/>
            <person name="Chang Y.J."/>
            <person name="Jeffries C.D."/>
            <person name="Detter J.C."/>
            <person name="Han C."/>
            <person name="Rohde M."/>
            <person name="Brambilla E."/>
            <person name="Goker M."/>
            <person name="Woyke T."/>
            <person name="Bristow J."/>
            <person name="Eisen J.A."/>
            <person name="Markowitz V."/>
            <person name="Hugenholtz P."/>
            <person name="Kyrpides N.C."/>
            <person name="Klenk H.P."/>
            <person name="Land M."/>
        </authorList>
    </citation>
    <scope>NUCLEOTIDE SEQUENCE [LARGE SCALE GENOMIC DNA]</scope>
    <source>
        <strain evidence="10">ATCC 33931 / DSM 2075 / LMG 7858 / VKM B-1802 / 2st14</strain>
    </source>
</reference>
<dbReference type="HAMAP" id="MF_00171">
    <property type="entry name" value="TruA"/>
    <property type="match status" value="1"/>
</dbReference>
<evidence type="ECO:0000259" key="8">
    <source>
        <dbReference type="Pfam" id="PF01416"/>
    </source>
</evidence>
<dbReference type="HOGENOM" id="CLU_014673_0_2_7"/>
<comment type="caution">
    <text evidence="4">Lacks conserved residue(s) required for the propagation of feature annotation.</text>
</comment>
<name>E1QF57_DESB2</name>
<evidence type="ECO:0000256" key="2">
    <source>
        <dbReference type="ARBA" id="ARBA00022694"/>
    </source>
</evidence>
<dbReference type="Gene3D" id="3.30.70.580">
    <property type="entry name" value="Pseudouridine synthase I, catalytic domain, N-terminal subdomain"/>
    <property type="match status" value="1"/>
</dbReference>
<dbReference type="EC" id="5.4.99.12" evidence="4"/>
<evidence type="ECO:0000313" key="10">
    <source>
        <dbReference type="Proteomes" id="UP000009047"/>
    </source>
</evidence>
<gene>
    <name evidence="4" type="primary">truA</name>
    <name evidence="9" type="ordered locus">Deba_0822</name>
</gene>
<dbReference type="STRING" id="644282.Deba_0822"/>
<dbReference type="SUPFAM" id="SSF55120">
    <property type="entry name" value="Pseudouridine synthase"/>
    <property type="match status" value="1"/>
</dbReference>
<evidence type="ECO:0000256" key="6">
    <source>
        <dbReference type="PIRSR" id="PIRSR001430-2"/>
    </source>
</evidence>
<dbReference type="Pfam" id="PF01416">
    <property type="entry name" value="PseudoU_synth_1"/>
    <property type="match status" value="2"/>
</dbReference>
<dbReference type="InterPro" id="IPR020094">
    <property type="entry name" value="TruA/RsuA/RluB/E/F_N"/>
</dbReference>
<evidence type="ECO:0000256" key="3">
    <source>
        <dbReference type="ARBA" id="ARBA00023235"/>
    </source>
</evidence>
<dbReference type="NCBIfam" id="TIGR00071">
    <property type="entry name" value="hisT_truA"/>
    <property type="match status" value="1"/>
</dbReference>
<dbReference type="InterPro" id="IPR020097">
    <property type="entry name" value="PsdUridine_synth_TruA_a/b_dom"/>
</dbReference>
<dbReference type="PIRSF" id="PIRSF001430">
    <property type="entry name" value="tRNA_psdUrid_synth"/>
    <property type="match status" value="1"/>
</dbReference>
<dbReference type="KEGG" id="dbr:Deba_0822"/>
<dbReference type="GO" id="GO:0003723">
    <property type="term" value="F:RNA binding"/>
    <property type="evidence" value="ECO:0007669"/>
    <property type="project" value="InterPro"/>
</dbReference>
<evidence type="ECO:0000313" key="9">
    <source>
        <dbReference type="EMBL" id="ADK84193.1"/>
    </source>
</evidence>
<keyword evidence="2 4" id="KW-0819">tRNA processing</keyword>
<dbReference type="CDD" id="cd02570">
    <property type="entry name" value="PseudoU_synth_EcTruA"/>
    <property type="match status" value="1"/>
</dbReference>
<sequence length="279" mass="30073">MGAPSLWNRLAGDLPPLHAPFLPPEQGPPSPGRARAMALALAYNGAGFAGWQIQARGRTIQGQVERELSRLCGHAVRLWAAGRTDAGVHAFGQVASFQTDSRLEEGRMAQALAAMLPPDIWLRRLGRAPEGFHARFDAAGKTYEYYLWPKARPGVFLDGLCWPLACDLDMEAMARGAAFLLGEVDLAAFAAHSSEVEGPTVRRISEATVTPAEGGMILVRLSGSGFLRHVVRNVVGTLTQIGQHRLEPEAVGRMLAAGRRIYPGPKAPPGGLYLGQIYY</sequence>
<keyword evidence="3 4" id="KW-0413">Isomerase</keyword>
<accession>E1QF57</accession>
<dbReference type="InterPro" id="IPR020103">
    <property type="entry name" value="PsdUridine_synth_cat_dom_sf"/>
</dbReference>
<dbReference type="InterPro" id="IPR001406">
    <property type="entry name" value="PsdUridine_synth_TruA"/>
</dbReference>
<organism evidence="9 10">
    <name type="scientific">Desulfarculus baarsii (strain ATCC 33931 / DSM 2075 / LMG 7858 / VKM B-1802 / 2st14)</name>
    <dbReference type="NCBI Taxonomy" id="644282"/>
    <lineage>
        <taxon>Bacteria</taxon>
        <taxon>Pseudomonadati</taxon>
        <taxon>Thermodesulfobacteriota</taxon>
        <taxon>Desulfarculia</taxon>
        <taxon>Desulfarculales</taxon>
        <taxon>Desulfarculaceae</taxon>
        <taxon>Desulfarculus</taxon>
    </lineage>
</organism>
<keyword evidence="10" id="KW-1185">Reference proteome</keyword>
<proteinExistence type="inferred from homology"/>
<dbReference type="Proteomes" id="UP000009047">
    <property type="component" value="Chromosome"/>
</dbReference>
<dbReference type="Gene3D" id="3.30.70.660">
    <property type="entry name" value="Pseudouridine synthase I, catalytic domain, C-terminal subdomain"/>
    <property type="match status" value="1"/>
</dbReference>
<feature type="binding site" evidence="4 6">
    <location>
        <position position="143"/>
    </location>
    <ligand>
        <name>substrate</name>
    </ligand>
</feature>
<dbReference type="PANTHER" id="PTHR11142">
    <property type="entry name" value="PSEUDOURIDYLATE SYNTHASE"/>
    <property type="match status" value="1"/>
</dbReference>
<dbReference type="AlphaFoldDB" id="E1QF57"/>